<gene>
    <name evidence="2" type="ORF">AU210_016322</name>
</gene>
<name>A0A2H3FRH2_FUSOX</name>
<organism evidence="2 3">
    <name type="scientific">Fusarium oxysporum f. sp. radicis-cucumerinum</name>
    <dbReference type="NCBI Taxonomy" id="327505"/>
    <lineage>
        <taxon>Eukaryota</taxon>
        <taxon>Fungi</taxon>
        <taxon>Dikarya</taxon>
        <taxon>Ascomycota</taxon>
        <taxon>Pezizomycotina</taxon>
        <taxon>Sordariomycetes</taxon>
        <taxon>Hypocreomycetidae</taxon>
        <taxon>Hypocreales</taxon>
        <taxon>Nectriaceae</taxon>
        <taxon>Fusarium</taxon>
        <taxon>Fusarium oxysporum species complex</taxon>
    </lineage>
</organism>
<comment type="caution">
    <text evidence="2">The sequence shown here is derived from an EMBL/GenBank/DDBJ whole genome shotgun (WGS) entry which is preliminary data.</text>
</comment>
<evidence type="ECO:0000313" key="2">
    <source>
        <dbReference type="EMBL" id="PCD21356.1"/>
    </source>
</evidence>
<reference evidence="2 3" key="1">
    <citation type="journal article" date="2016" name="Environ. Microbiol.">
        <title>Effector profiles distinguish formae speciales of Fusarium oxysporum.</title>
        <authorList>
            <person name="van Dam P."/>
            <person name="Fokkens L."/>
            <person name="Schmidt S.M."/>
            <person name="Linmans J.H."/>
            <person name="Kistler H.C."/>
            <person name="Ma L.J."/>
            <person name="Rep M."/>
        </authorList>
    </citation>
    <scope>NUCLEOTIDE SEQUENCE [LARGE SCALE GENOMIC DNA]</scope>
    <source>
        <strain evidence="2 3">Forc016</strain>
    </source>
</reference>
<accession>A0A2H3FRH2</accession>
<reference evidence="2 3" key="2">
    <citation type="journal article" date="2017" name="Sci. Rep.">
        <title>A mobile pathogenicity chromosome in Fusarium oxysporum for infection of multiple cucurbit species.</title>
        <authorList>
            <person name="van Dam P."/>
            <person name="Fokkens L."/>
            <person name="Ayukawa Y."/>
            <person name="van der Gragt M."/>
            <person name="Ter Horst A."/>
            <person name="Brankovics B."/>
            <person name="Houterman P.M."/>
            <person name="Arie T."/>
            <person name="Rep M."/>
        </authorList>
    </citation>
    <scope>NUCLEOTIDE SEQUENCE [LARGE SCALE GENOMIC DNA]</scope>
    <source>
        <strain evidence="2 3">Forc016</strain>
    </source>
</reference>
<sequence>MGLPSLFDYPQEVLLGISELLSQSELTNLSKACHALHSLIEPLLYPAFSFLWEREFHPPITELVLLIRTLLEKPDLCSLVLSLEFTGYGHKDEIGTCGGPDWTKPTPDPPPVVPMLPVDKLASAMERTGAHLPVINDWTVKVGSGDPEAAMAVLVSLLPNLKRLCVSENWNEITPFLEVLFDRSVCSPRQRSSQCSISSCEFLEYMRNEDNMWPYNGEDRGISGNTTAAPSLLYLPNIQHLEISIDNLMTFSWPCSPFLNPDS</sequence>
<dbReference type="PROSITE" id="PS50181">
    <property type="entry name" value="FBOX"/>
    <property type="match status" value="1"/>
</dbReference>
<dbReference type="AlphaFoldDB" id="A0A2H3FRH2"/>
<dbReference type="Proteomes" id="UP000219602">
    <property type="component" value="Unassembled WGS sequence"/>
</dbReference>
<dbReference type="InterPro" id="IPR001810">
    <property type="entry name" value="F-box_dom"/>
</dbReference>
<protein>
    <recommendedName>
        <fullName evidence="1">F-box domain-containing protein</fullName>
    </recommendedName>
</protein>
<dbReference type="EMBL" id="MABQ02000013">
    <property type="protein sequence ID" value="PCD21356.1"/>
    <property type="molecule type" value="Genomic_DNA"/>
</dbReference>
<proteinExistence type="predicted"/>
<evidence type="ECO:0000259" key="1">
    <source>
        <dbReference type="PROSITE" id="PS50181"/>
    </source>
</evidence>
<evidence type="ECO:0000313" key="3">
    <source>
        <dbReference type="Proteomes" id="UP000219602"/>
    </source>
</evidence>
<feature type="domain" description="F-box" evidence="1">
    <location>
        <begin position="3"/>
        <end position="55"/>
    </location>
</feature>